<evidence type="ECO:0000256" key="4">
    <source>
        <dbReference type="ARBA" id="ARBA00022989"/>
    </source>
</evidence>
<name>A0A9J7KQ52_BRAFL</name>
<comment type="subcellular location">
    <subcellularLocation>
        <location evidence="9">Lysosome membrane</location>
        <topology evidence="9">Single-pass type I membrane protein</topology>
        <orientation evidence="9">Lumenal side</orientation>
    </subcellularLocation>
</comment>
<keyword evidence="6" id="KW-0325">Glycoprotein</keyword>
<dbReference type="Pfam" id="PF15065">
    <property type="entry name" value="NCU-G1"/>
    <property type="match status" value="1"/>
</dbReference>
<proteinExistence type="inferred from homology"/>
<evidence type="ECO:0000256" key="6">
    <source>
        <dbReference type="ARBA" id="ARBA00023180"/>
    </source>
</evidence>
<keyword evidence="7" id="KW-0458">Lysosome</keyword>
<evidence type="ECO:0000256" key="7">
    <source>
        <dbReference type="ARBA" id="ARBA00023228"/>
    </source>
</evidence>
<keyword evidence="3" id="KW-0732">Signal</keyword>
<evidence type="ECO:0000313" key="13">
    <source>
        <dbReference type="RefSeq" id="XP_035668073.1"/>
    </source>
</evidence>
<reference evidence="12" key="1">
    <citation type="journal article" date="2020" name="Nat. Ecol. Evol.">
        <title>Deeply conserved synteny resolves early events in vertebrate evolution.</title>
        <authorList>
            <person name="Simakov O."/>
            <person name="Marletaz F."/>
            <person name="Yue J.X."/>
            <person name="O'Connell B."/>
            <person name="Jenkins J."/>
            <person name="Brandt A."/>
            <person name="Calef R."/>
            <person name="Tung C.H."/>
            <person name="Huang T.K."/>
            <person name="Schmutz J."/>
            <person name="Satoh N."/>
            <person name="Yu J.K."/>
            <person name="Putnam N.H."/>
            <person name="Green R.E."/>
            <person name="Rokhsar D.S."/>
        </authorList>
    </citation>
    <scope>NUCLEOTIDE SEQUENCE [LARGE SCALE GENOMIC DNA]</scope>
    <source>
        <strain evidence="12">S238N-H82</strain>
    </source>
</reference>
<dbReference type="Proteomes" id="UP000001554">
    <property type="component" value="Chromosome 2"/>
</dbReference>
<dbReference type="PANTHER" id="PTHR31981:SF1">
    <property type="entry name" value="GLYCOSYLATED LYSOSOMAL MEMBRANE PROTEIN"/>
    <property type="match status" value="1"/>
</dbReference>
<evidence type="ECO:0000256" key="5">
    <source>
        <dbReference type="ARBA" id="ARBA00023136"/>
    </source>
</evidence>
<accession>A0A9J7KQ52</accession>
<dbReference type="GeneID" id="118410449"/>
<dbReference type="GO" id="GO:0005764">
    <property type="term" value="C:lysosome"/>
    <property type="evidence" value="ECO:0000318"/>
    <property type="project" value="GO_Central"/>
</dbReference>
<comment type="function">
    <text evidence="8">Required to protect lysosomal transporter MFSD1 from lysosomal proteolysis and for MFSD1 lysosomal localization.</text>
</comment>
<dbReference type="PANTHER" id="PTHR31981">
    <property type="entry name" value="GLYCOSYLATED LYSOSOMAL MEMBRANE PROTEIN"/>
    <property type="match status" value="1"/>
</dbReference>
<organism evidence="12 13">
    <name type="scientific">Branchiostoma floridae</name>
    <name type="common">Florida lancelet</name>
    <name type="synonym">Amphioxus</name>
    <dbReference type="NCBI Taxonomy" id="7739"/>
    <lineage>
        <taxon>Eukaryota</taxon>
        <taxon>Metazoa</taxon>
        <taxon>Chordata</taxon>
        <taxon>Cephalochordata</taxon>
        <taxon>Leptocardii</taxon>
        <taxon>Amphioxiformes</taxon>
        <taxon>Branchiostomatidae</taxon>
        <taxon>Branchiostoma</taxon>
    </lineage>
</organism>
<dbReference type="OrthoDB" id="6264340at2759"/>
<dbReference type="KEGG" id="bfo:118410449"/>
<dbReference type="InterPro" id="IPR029382">
    <property type="entry name" value="NCU-G1"/>
</dbReference>
<comment type="subunit">
    <text evidence="10">Interacts (via lumenal domain) with lysosomal protein MFSD1; the interaction starts while both proteins are still in the endoplasmic reticulum and is required for stabilization of MFSD1 in lysosomes but has no direct effect on its targeting to lysosomes or transporter activity.</text>
</comment>
<reference evidence="13" key="2">
    <citation type="submission" date="2025-08" db="UniProtKB">
        <authorList>
            <consortium name="RefSeq"/>
        </authorList>
    </citation>
    <scope>IDENTIFICATION</scope>
    <source>
        <strain evidence="13">S238N-H82</strain>
        <tissue evidence="13">Testes</tissue>
    </source>
</reference>
<feature type="transmembrane region" description="Helical" evidence="11">
    <location>
        <begin position="396"/>
        <end position="422"/>
    </location>
</feature>
<gene>
    <name evidence="13" type="primary">LOC118410449</name>
</gene>
<evidence type="ECO:0000256" key="3">
    <source>
        <dbReference type="ARBA" id="ARBA00022729"/>
    </source>
</evidence>
<evidence type="ECO:0000256" key="1">
    <source>
        <dbReference type="ARBA" id="ARBA00010599"/>
    </source>
</evidence>
<evidence type="ECO:0000256" key="11">
    <source>
        <dbReference type="SAM" id="Phobius"/>
    </source>
</evidence>
<dbReference type="AlphaFoldDB" id="A0A9J7KQ52"/>
<sequence length="450" mass="50592">MTCSNLKHHVKEKMAASRQARRLYTCLSRFSCALFVFASLAVGKESFSRQVSMHYNPGCNITECQSSPSNDNDTHNNLVHILARGSRDSIHYVWSTIGAPTVLMVHTTSKESELKVDWEKLLTTNGDNSGAITFEPSNEVDFSMAVMFNKIWEYEDLHDKSELPEDDTEMFEPYDLSQMRWGDFNLTMNTTGLTGNFTGATTQSDMESLFQNGSISFRIHAFKTDDRSADLPHLQYTSNQTQFDFTIDSVEPRGNMSRYAMELMLLTEDKHLDLKKMKSIDDEYTPGVFELFELTMTHSDQTDSYVQWKPVCYTKSTRSMAVATPTKTYKLKDLDTTSIPADTIARAYFTNLDRLQRKALNVSFGLTGDGSYVASNFTSWTASVGYGEPPSERLSLLIIIVISTGLGIPVVIIMFGGLFICCRQKDGDKGKKEIMDEYPTVNGGETDAIN</sequence>
<keyword evidence="5 11" id="KW-0472">Membrane</keyword>
<comment type="similarity">
    <text evidence="1">Belongs to the GLMP family.</text>
</comment>
<evidence type="ECO:0000256" key="2">
    <source>
        <dbReference type="ARBA" id="ARBA00022692"/>
    </source>
</evidence>
<keyword evidence="2 11" id="KW-0812">Transmembrane</keyword>
<evidence type="ECO:0000313" key="12">
    <source>
        <dbReference type="Proteomes" id="UP000001554"/>
    </source>
</evidence>
<protein>
    <submittedName>
        <fullName evidence="13">Glycosylated lysosomal membrane protein B-like</fullName>
    </submittedName>
</protein>
<dbReference type="GO" id="GO:0005765">
    <property type="term" value="C:lysosomal membrane"/>
    <property type="evidence" value="ECO:0007669"/>
    <property type="project" value="UniProtKB-SubCell"/>
</dbReference>
<evidence type="ECO:0000256" key="10">
    <source>
        <dbReference type="ARBA" id="ARBA00044960"/>
    </source>
</evidence>
<dbReference type="OMA" id="TLHYLWD"/>
<dbReference type="RefSeq" id="XP_035668073.1">
    <property type="nucleotide sequence ID" value="XM_035812180.1"/>
</dbReference>
<evidence type="ECO:0000256" key="8">
    <source>
        <dbReference type="ARBA" id="ARBA00024176"/>
    </source>
</evidence>
<keyword evidence="4 11" id="KW-1133">Transmembrane helix</keyword>
<keyword evidence="12" id="KW-1185">Reference proteome</keyword>
<evidence type="ECO:0000256" key="9">
    <source>
        <dbReference type="ARBA" id="ARBA00024189"/>
    </source>
</evidence>